<dbReference type="AlphaFoldDB" id="A0A3B5LHT7"/>
<comment type="cofactor">
    <cofactor evidence="3 27 28">
        <name>heme</name>
        <dbReference type="ChEBI" id="CHEBI:30413"/>
    </cofactor>
</comment>
<dbReference type="GO" id="GO:0001516">
    <property type="term" value="P:prostaglandin biosynthetic process"/>
    <property type="evidence" value="ECO:0007669"/>
    <property type="project" value="UniProtKB-KW"/>
</dbReference>
<protein>
    <recommendedName>
        <fullName evidence="8">Prostacyclin synthase</fullName>
        <ecNumber evidence="7">4.2.1.152</ecNumber>
        <ecNumber evidence="6">5.3.99.4</ecNumber>
    </recommendedName>
    <alternativeName>
        <fullName evidence="25">Hydroperoxy icosatetraenoate dehydratase</fullName>
    </alternativeName>
    <alternativeName>
        <fullName evidence="24">Prostaglandin I2 synthase</fullName>
    </alternativeName>
</protein>
<keyword evidence="22" id="KW-0413">Isomerase</keyword>
<dbReference type="GO" id="GO:0106256">
    <property type="term" value="F:hydroperoxy icosatetraenoate dehydratase activity"/>
    <property type="evidence" value="ECO:0007669"/>
    <property type="project" value="UniProtKB-EC"/>
</dbReference>
<dbReference type="GO" id="GO:0005789">
    <property type="term" value="C:endoplasmic reticulum membrane"/>
    <property type="evidence" value="ECO:0007669"/>
    <property type="project" value="UniProtKB-SubCell"/>
</dbReference>
<dbReference type="InterPro" id="IPR002403">
    <property type="entry name" value="Cyt_P450_E_grp-IV"/>
</dbReference>
<evidence type="ECO:0000256" key="7">
    <source>
        <dbReference type="ARBA" id="ARBA00013084"/>
    </source>
</evidence>
<comment type="subcellular location">
    <subcellularLocation>
        <location evidence="4">Endoplasmic reticulum membrane</location>
        <topology evidence="4">Single-pass membrane protein</topology>
    </subcellularLocation>
</comment>
<dbReference type="SUPFAM" id="SSF48264">
    <property type="entry name" value="Cytochrome P450"/>
    <property type="match status" value="1"/>
</dbReference>
<evidence type="ECO:0000256" key="17">
    <source>
        <dbReference type="ARBA" id="ARBA00022989"/>
    </source>
</evidence>
<name>A0A3B5LHT7_9TELE</name>
<evidence type="ECO:0000256" key="26">
    <source>
        <dbReference type="ARBA" id="ARBA00045141"/>
    </source>
</evidence>
<evidence type="ECO:0000256" key="19">
    <source>
        <dbReference type="ARBA" id="ARBA00023098"/>
    </source>
</evidence>
<evidence type="ECO:0000256" key="27">
    <source>
        <dbReference type="PIRNR" id="PIRNR000047"/>
    </source>
</evidence>
<feature type="binding site" evidence="29">
    <location>
        <position position="387"/>
    </location>
    <ligand>
        <name>substrate</name>
    </ligand>
</feature>
<evidence type="ECO:0000256" key="2">
    <source>
        <dbReference type="ARBA" id="ARBA00001719"/>
    </source>
</evidence>
<dbReference type="PANTHER" id="PTHR24306:SF4">
    <property type="entry name" value="PROSTACYCLIN SYNTHASE"/>
    <property type="match status" value="1"/>
</dbReference>
<keyword evidence="23" id="KW-0456">Lyase</keyword>
<dbReference type="PIRSF" id="PIRSF000047">
    <property type="entry name" value="Cytochrome_CYPVIIA1"/>
    <property type="match status" value="1"/>
</dbReference>
<dbReference type="EC" id="5.3.99.4" evidence="6"/>
<dbReference type="STRING" id="32473.ENSXCOP00000011693"/>
<reference evidence="30" key="2">
    <citation type="submission" date="2025-09" db="UniProtKB">
        <authorList>
            <consortium name="Ensembl"/>
        </authorList>
    </citation>
    <scope>IDENTIFICATION</scope>
</reference>
<evidence type="ECO:0000256" key="10">
    <source>
        <dbReference type="ARBA" id="ARBA00022516"/>
    </source>
</evidence>
<evidence type="ECO:0000256" key="18">
    <source>
        <dbReference type="ARBA" id="ARBA00023004"/>
    </source>
</evidence>
<evidence type="ECO:0000256" key="23">
    <source>
        <dbReference type="ARBA" id="ARBA00023239"/>
    </source>
</evidence>
<dbReference type="GO" id="GO:0008116">
    <property type="term" value="F:prostaglandin-I synthase activity"/>
    <property type="evidence" value="ECO:0007669"/>
    <property type="project" value="UniProtKB-EC"/>
</dbReference>
<dbReference type="Proteomes" id="UP000261380">
    <property type="component" value="Unplaced"/>
</dbReference>
<dbReference type="InterPro" id="IPR001128">
    <property type="entry name" value="Cyt_P450"/>
</dbReference>
<evidence type="ECO:0000256" key="28">
    <source>
        <dbReference type="PIRSR" id="PIRSR000047-1"/>
    </source>
</evidence>
<proteinExistence type="inferred from homology"/>
<keyword evidence="21" id="KW-0275">Fatty acid biosynthesis</keyword>
<keyword evidence="13" id="KW-0812">Transmembrane</keyword>
<evidence type="ECO:0000256" key="12">
    <source>
        <dbReference type="ARBA" id="ARBA00022617"/>
    </source>
</evidence>
<dbReference type="GeneTree" id="ENSGT00940000153709"/>
<evidence type="ECO:0000313" key="31">
    <source>
        <dbReference type="Proteomes" id="UP000261380"/>
    </source>
</evidence>
<keyword evidence="11" id="KW-0643">Prostaglandin biosynthesis</keyword>
<evidence type="ECO:0000256" key="8">
    <source>
        <dbReference type="ARBA" id="ARBA00017409"/>
    </source>
</evidence>
<dbReference type="GO" id="GO:0005506">
    <property type="term" value="F:iron ion binding"/>
    <property type="evidence" value="ECO:0007669"/>
    <property type="project" value="InterPro"/>
</dbReference>
<evidence type="ECO:0000256" key="22">
    <source>
        <dbReference type="ARBA" id="ARBA00023235"/>
    </source>
</evidence>
<evidence type="ECO:0000256" key="11">
    <source>
        <dbReference type="ARBA" id="ARBA00022585"/>
    </source>
</evidence>
<dbReference type="GO" id="GO:0020037">
    <property type="term" value="F:heme binding"/>
    <property type="evidence" value="ECO:0007669"/>
    <property type="project" value="Ensembl"/>
</dbReference>
<sequence>MTGWFQCDRLTANCTFSCLSCCLSHHECKNRCSICKQPWYTNLNFLVLDRNKNEPPLDKGFIPWLGHVLEFLKDAGKFLSRMKDKHGDIFTVRVAGIYVTMLLDPNSFDGVLNDDTNSFDFSNRRGQLLKKIFNLQLPGYYPASERKWMEQHFHGVNQQKLNASMNAHLSNVMLKSFESRSPSEWREDGLFELCYSLLFRAGYLTLFERRDDVDAVYEEFRKFDDLLTKLARGSLKRGKVVATSQDRLWDLLSPGHVNGSWQQSYVQFLQEMGVDADMQKKAQLLQLWNTQCNAGPAAFWVLGFLLTHPEAMEAVKSEIRGLPSLQDTSLQRRPLNQLESQSTPVFDSVLSETLRLTAAVMINRKVVKDKILRMANGKEYHLRRGDRVCLFPFLSPQMDPQIHEEPQMFKYDRFLNEDKTVKKEFYKDEKKLKYFTMPWGAGKNICVGKEFAVTSIKQFVFLFLTHFDLELCSPSSKLPPVNPSRFGFGMLQPDGDLRVRFRLKTMQHEM</sequence>
<accession>A0A3B5LHT7</accession>
<reference evidence="30" key="1">
    <citation type="submission" date="2025-08" db="UniProtKB">
        <authorList>
            <consortium name="Ensembl"/>
        </authorList>
    </citation>
    <scope>IDENTIFICATION</scope>
</reference>
<evidence type="ECO:0000256" key="1">
    <source>
        <dbReference type="ARBA" id="ARBA00000463"/>
    </source>
</evidence>
<keyword evidence="14 27" id="KW-0479">Metal-binding</keyword>
<keyword evidence="19" id="KW-0443">Lipid metabolism</keyword>
<evidence type="ECO:0000256" key="24">
    <source>
        <dbReference type="ARBA" id="ARBA00031205"/>
    </source>
</evidence>
<evidence type="ECO:0000256" key="6">
    <source>
        <dbReference type="ARBA" id="ARBA00012204"/>
    </source>
</evidence>
<keyword evidence="17" id="KW-1133">Transmembrane helix</keyword>
<dbReference type="PRINTS" id="PR00385">
    <property type="entry name" value="P450"/>
</dbReference>
<dbReference type="EC" id="4.2.1.152" evidence="7"/>
<dbReference type="Gene3D" id="1.10.630.10">
    <property type="entry name" value="Cytochrome P450"/>
    <property type="match status" value="1"/>
</dbReference>
<feature type="binding site" evidence="29">
    <location>
        <position position="131"/>
    </location>
    <ligand>
        <name>substrate</name>
    </ligand>
</feature>
<dbReference type="InterPro" id="IPR036396">
    <property type="entry name" value="Cyt_P450_sf"/>
</dbReference>
<evidence type="ECO:0000256" key="3">
    <source>
        <dbReference type="ARBA" id="ARBA00001971"/>
    </source>
</evidence>
<evidence type="ECO:0000256" key="5">
    <source>
        <dbReference type="ARBA" id="ARBA00010617"/>
    </source>
</evidence>
<keyword evidence="31" id="KW-1185">Reference proteome</keyword>
<dbReference type="PANTHER" id="PTHR24306">
    <property type="match status" value="1"/>
</dbReference>
<keyword evidence="10" id="KW-0444">Lipid biosynthesis</keyword>
<dbReference type="GO" id="GO:0004497">
    <property type="term" value="F:monooxygenase activity"/>
    <property type="evidence" value="ECO:0007669"/>
    <property type="project" value="InterPro"/>
</dbReference>
<comment type="catalytic activity">
    <reaction evidence="2">
        <text>a hydroperoxyeicosatetraenoate = an oxoeicosatetraenoate + H2O</text>
        <dbReference type="Rhea" id="RHEA:55556"/>
        <dbReference type="ChEBI" id="CHEBI:15377"/>
        <dbReference type="ChEBI" id="CHEBI:59720"/>
        <dbReference type="ChEBI" id="CHEBI:131859"/>
        <dbReference type="EC" id="4.2.1.152"/>
    </reaction>
    <physiologicalReaction direction="left-to-right" evidence="2">
        <dbReference type="Rhea" id="RHEA:55557"/>
    </physiologicalReaction>
</comment>
<evidence type="ECO:0000256" key="16">
    <source>
        <dbReference type="ARBA" id="ARBA00022832"/>
    </source>
</evidence>
<dbReference type="InterPro" id="IPR024204">
    <property type="entry name" value="Cyt_P450_CYP7A1-type"/>
</dbReference>
<keyword evidence="18 27" id="KW-0408">Iron</keyword>
<dbReference type="Pfam" id="PF00067">
    <property type="entry name" value="p450"/>
    <property type="match status" value="1"/>
</dbReference>
<evidence type="ECO:0000256" key="29">
    <source>
        <dbReference type="PIRSR" id="PIRSR000047-2"/>
    </source>
</evidence>
<feature type="binding site" evidence="29">
    <location>
        <position position="137"/>
    </location>
    <ligand>
        <name>substrate</name>
    </ligand>
</feature>
<comment type="catalytic activity">
    <reaction evidence="1">
        <text>prostaglandin H2 = prostaglandin I2</text>
        <dbReference type="Rhea" id="RHEA:23580"/>
        <dbReference type="ChEBI" id="CHEBI:57403"/>
        <dbReference type="ChEBI" id="CHEBI:57405"/>
        <dbReference type="EC" id="5.3.99.4"/>
    </reaction>
    <physiologicalReaction direction="left-to-right" evidence="1">
        <dbReference type="Rhea" id="RHEA:23581"/>
    </physiologicalReaction>
</comment>
<feature type="binding site" description="axial binding residue" evidence="28">
    <location>
        <position position="446"/>
    </location>
    <ligand>
        <name>heme</name>
        <dbReference type="ChEBI" id="CHEBI:30413"/>
    </ligand>
    <ligandPart>
        <name>Fe</name>
        <dbReference type="ChEBI" id="CHEBI:18248"/>
    </ligandPart>
</feature>
<comment type="function">
    <text evidence="26">Catalyzes the biosynthesis and metabolism of eicosanoids. Catalyzes the isomerization of prostaglandin H2 to prostacyclin (= prostaglandin I2), a potent mediator of vasodilation and inhibitor of platelet aggregation. Additionally, displays dehydratase activity, toward hydroperoxyeicosatetraenoates (HPETEs), especially toward (15S)-hydroperoxy-(5Z,8Z,11Z,13E)-eicosatetraenoate (15(S)-HPETE).</text>
</comment>
<evidence type="ECO:0000256" key="4">
    <source>
        <dbReference type="ARBA" id="ARBA00004389"/>
    </source>
</evidence>
<dbReference type="GO" id="GO:0016705">
    <property type="term" value="F:oxidoreductase activity, acting on paired donors, with incorporation or reduction of molecular oxygen"/>
    <property type="evidence" value="ECO:0007669"/>
    <property type="project" value="InterPro"/>
</dbReference>
<keyword evidence="12 27" id="KW-0349">Heme</keyword>
<evidence type="ECO:0000256" key="9">
    <source>
        <dbReference type="ARBA" id="ARBA00022501"/>
    </source>
</evidence>
<keyword evidence="15 27" id="KW-0256">Endoplasmic reticulum</keyword>
<evidence type="ECO:0000256" key="14">
    <source>
        <dbReference type="ARBA" id="ARBA00022723"/>
    </source>
</evidence>
<evidence type="ECO:0000256" key="15">
    <source>
        <dbReference type="ARBA" id="ARBA00022824"/>
    </source>
</evidence>
<keyword evidence="16" id="KW-0276">Fatty acid metabolism</keyword>
<evidence type="ECO:0000256" key="21">
    <source>
        <dbReference type="ARBA" id="ARBA00023160"/>
    </source>
</evidence>
<evidence type="ECO:0000256" key="13">
    <source>
        <dbReference type="ARBA" id="ARBA00022692"/>
    </source>
</evidence>
<keyword evidence="9" id="KW-0644">Prostaglandin metabolism</keyword>
<evidence type="ECO:0000256" key="20">
    <source>
        <dbReference type="ARBA" id="ARBA00023136"/>
    </source>
</evidence>
<comment type="similarity">
    <text evidence="5 27">Belongs to the cytochrome P450 family.</text>
</comment>
<keyword evidence="20 27" id="KW-0472">Membrane</keyword>
<organism evidence="30 31">
    <name type="scientific">Xiphophorus couchianus</name>
    <name type="common">Monterrey platyfish</name>
    <dbReference type="NCBI Taxonomy" id="32473"/>
    <lineage>
        <taxon>Eukaryota</taxon>
        <taxon>Metazoa</taxon>
        <taxon>Chordata</taxon>
        <taxon>Craniata</taxon>
        <taxon>Vertebrata</taxon>
        <taxon>Euteleostomi</taxon>
        <taxon>Actinopterygii</taxon>
        <taxon>Neopterygii</taxon>
        <taxon>Teleostei</taxon>
        <taxon>Neoteleostei</taxon>
        <taxon>Acanthomorphata</taxon>
        <taxon>Ovalentaria</taxon>
        <taxon>Atherinomorphae</taxon>
        <taxon>Cyprinodontiformes</taxon>
        <taxon>Poeciliidae</taxon>
        <taxon>Poeciliinae</taxon>
        <taxon>Xiphophorus</taxon>
    </lineage>
</organism>
<feature type="binding site" evidence="29">
    <location>
        <position position="293"/>
    </location>
    <ligand>
        <name>substrate</name>
    </ligand>
</feature>
<dbReference type="Ensembl" id="ENSXCOT00000011826.1">
    <property type="protein sequence ID" value="ENSXCOP00000011693.1"/>
    <property type="gene ID" value="ENSXCOG00000008823.1"/>
</dbReference>
<evidence type="ECO:0000256" key="25">
    <source>
        <dbReference type="ARBA" id="ARBA00033404"/>
    </source>
</evidence>
<evidence type="ECO:0000313" key="30">
    <source>
        <dbReference type="Ensembl" id="ENSXCOP00000011693.1"/>
    </source>
</evidence>
<dbReference type="PRINTS" id="PR00465">
    <property type="entry name" value="EP450IV"/>
</dbReference>